<dbReference type="PROSITE" id="PS50969">
    <property type="entry name" value="FCP1"/>
    <property type="match status" value="1"/>
</dbReference>
<reference evidence="17" key="1">
    <citation type="submission" date="2022-01" db="EMBL/GenBank/DDBJ databases">
        <title>Comparative genomics reveals a dynamic genome evolution in the ectomycorrhizal milk-cap (Lactarius) mushrooms.</title>
        <authorList>
            <consortium name="DOE Joint Genome Institute"/>
            <person name="Lebreton A."/>
            <person name="Tang N."/>
            <person name="Kuo A."/>
            <person name="LaButti K."/>
            <person name="Drula E."/>
            <person name="Barry K."/>
            <person name="Clum A."/>
            <person name="Lipzen A."/>
            <person name="Mousain D."/>
            <person name="Ng V."/>
            <person name="Wang R."/>
            <person name="Wang X."/>
            <person name="Dai Y."/>
            <person name="Henrissat B."/>
            <person name="Grigoriev I.V."/>
            <person name="Guerin-Laguette A."/>
            <person name="Yu F."/>
            <person name="Martin F.M."/>
        </authorList>
    </citation>
    <scope>NUCLEOTIDE SEQUENCE</scope>
    <source>
        <strain evidence="17">QP</strain>
    </source>
</reference>
<evidence type="ECO:0000256" key="5">
    <source>
        <dbReference type="ARBA" id="ARBA00022692"/>
    </source>
</evidence>
<evidence type="ECO:0000256" key="8">
    <source>
        <dbReference type="ARBA" id="ARBA00022946"/>
    </source>
</evidence>
<accession>A0AAD4QGA0</accession>
<proteinExistence type="inferred from homology"/>
<dbReference type="InterPro" id="IPR023214">
    <property type="entry name" value="HAD_sf"/>
</dbReference>
<dbReference type="CDD" id="cd07521">
    <property type="entry name" value="HAD_FCP1-like"/>
    <property type="match status" value="1"/>
</dbReference>
<feature type="compositionally biased region" description="Basic residues" evidence="15">
    <location>
        <begin position="31"/>
        <end position="40"/>
    </location>
</feature>
<evidence type="ECO:0000256" key="2">
    <source>
        <dbReference type="ARBA" id="ARBA00006344"/>
    </source>
</evidence>
<feature type="compositionally biased region" description="Low complexity" evidence="15">
    <location>
        <begin position="1"/>
        <end position="29"/>
    </location>
</feature>
<evidence type="ECO:0000256" key="14">
    <source>
        <dbReference type="RuleBase" id="RU365079"/>
    </source>
</evidence>
<feature type="compositionally biased region" description="Polar residues" evidence="15">
    <location>
        <begin position="49"/>
        <end position="68"/>
    </location>
</feature>
<evidence type="ECO:0000256" key="6">
    <source>
        <dbReference type="ARBA" id="ARBA00022792"/>
    </source>
</evidence>
<name>A0AAD4QGA0_9AGAM</name>
<keyword evidence="9" id="KW-1133">Transmembrane helix</keyword>
<evidence type="ECO:0000256" key="10">
    <source>
        <dbReference type="ARBA" id="ARBA00023010"/>
    </source>
</evidence>
<dbReference type="FunFam" id="3.40.50.1000:FF:000019">
    <property type="entry name" value="Mitochondrial import inner membrane translocase subunit TIM50"/>
    <property type="match status" value="1"/>
</dbReference>
<evidence type="ECO:0000313" key="18">
    <source>
        <dbReference type="Proteomes" id="UP001201163"/>
    </source>
</evidence>
<keyword evidence="6" id="KW-0999">Mitochondrion inner membrane</keyword>
<gene>
    <name evidence="17" type="ORF">EDB92DRAFT_1942497</name>
</gene>
<dbReference type="InterPro" id="IPR036412">
    <property type="entry name" value="HAD-like_sf"/>
</dbReference>
<evidence type="ECO:0000313" key="17">
    <source>
        <dbReference type="EMBL" id="KAH8996880.1"/>
    </source>
</evidence>
<comment type="subunit">
    <text evidence="13">Component of the TIM23 complex, at least composed of TIM23, TIM17 and TIM50. Interacts with preproteins in transit.</text>
</comment>
<comment type="subcellular location">
    <subcellularLocation>
        <location evidence="1 14">Mitochondrion inner membrane</location>
        <topology evidence="1 14">Single-pass membrane protein</topology>
    </subcellularLocation>
</comment>
<evidence type="ECO:0000256" key="9">
    <source>
        <dbReference type="ARBA" id="ARBA00022989"/>
    </source>
</evidence>
<keyword evidence="7 14" id="KW-0653">Protein transport</keyword>
<evidence type="ECO:0000256" key="12">
    <source>
        <dbReference type="ARBA" id="ARBA00023136"/>
    </source>
</evidence>
<dbReference type="Gene3D" id="3.40.50.1000">
    <property type="entry name" value="HAD superfamily/HAD-like"/>
    <property type="match status" value="1"/>
</dbReference>
<dbReference type="EMBL" id="JAKELL010000008">
    <property type="protein sequence ID" value="KAH8996880.1"/>
    <property type="molecule type" value="Genomic_DNA"/>
</dbReference>
<keyword evidence="11 14" id="KW-0496">Mitochondrion</keyword>
<evidence type="ECO:0000259" key="16">
    <source>
        <dbReference type="PROSITE" id="PS50969"/>
    </source>
</evidence>
<keyword evidence="10 14" id="KW-0811">Translocation</keyword>
<organism evidence="17 18">
    <name type="scientific">Lactarius akahatsu</name>
    <dbReference type="NCBI Taxonomy" id="416441"/>
    <lineage>
        <taxon>Eukaryota</taxon>
        <taxon>Fungi</taxon>
        <taxon>Dikarya</taxon>
        <taxon>Basidiomycota</taxon>
        <taxon>Agaricomycotina</taxon>
        <taxon>Agaricomycetes</taxon>
        <taxon>Russulales</taxon>
        <taxon>Russulaceae</taxon>
        <taxon>Lactarius</taxon>
    </lineage>
</organism>
<comment type="caution">
    <text evidence="17">The sequence shown here is derived from an EMBL/GenBank/DDBJ whole genome shotgun (WGS) entry which is preliminary data.</text>
</comment>
<keyword evidence="18" id="KW-1185">Reference proteome</keyword>
<comment type="similarity">
    <text evidence="2 14">Belongs to the TIM50 family.</text>
</comment>
<feature type="domain" description="FCP1 homology" evidence="16">
    <location>
        <begin position="176"/>
        <end position="320"/>
    </location>
</feature>
<feature type="region of interest" description="Disordered" evidence="15">
    <location>
        <begin position="404"/>
        <end position="445"/>
    </location>
</feature>
<keyword evidence="8 14" id="KW-0809">Transit peptide</keyword>
<dbReference type="GO" id="GO:0015031">
    <property type="term" value="P:protein transport"/>
    <property type="evidence" value="ECO:0007669"/>
    <property type="project" value="UniProtKB-KW"/>
</dbReference>
<keyword evidence="4 14" id="KW-0813">Transport</keyword>
<keyword evidence="5" id="KW-0812">Transmembrane</keyword>
<dbReference type="Proteomes" id="UP001201163">
    <property type="component" value="Unassembled WGS sequence"/>
</dbReference>
<protein>
    <recommendedName>
        <fullName evidence="3 14">Mitochondrial import inner membrane translocase subunit TIM50</fullName>
    </recommendedName>
</protein>
<evidence type="ECO:0000256" key="13">
    <source>
        <dbReference type="ARBA" id="ARBA00065975"/>
    </source>
</evidence>
<evidence type="ECO:0000256" key="3">
    <source>
        <dbReference type="ARBA" id="ARBA00020799"/>
    </source>
</evidence>
<evidence type="ECO:0000256" key="15">
    <source>
        <dbReference type="SAM" id="MobiDB-lite"/>
    </source>
</evidence>
<evidence type="ECO:0000256" key="4">
    <source>
        <dbReference type="ARBA" id="ARBA00022448"/>
    </source>
</evidence>
<comment type="function">
    <text evidence="14">Essential component of the TIM23 complex, a complex that mediates the translocation of transit peptide-containing proteins across the mitochondrial inner membrane.</text>
</comment>
<dbReference type="PANTHER" id="PTHR12210">
    <property type="entry name" value="DULLARD PROTEIN PHOSPHATASE"/>
    <property type="match status" value="1"/>
</dbReference>
<evidence type="ECO:0000256" key="7">
    <source>
        <dbReference type="ARBA" id="ARBA00022927"/>
    </source>
</evidence>
<sequence>MHSVLLARTARRVATTSSSSHIARSFSARPGPKHTKKTAHGAKAATPASQPDNTHTHAPSPLPSSTVDRLNVSEPKPGAEQKRTGAKSSKDSLSSIERRRQQLGRVSFGLFAIGLLAGSVYLGREWSEEELVERKSKGEAVPDSRWGRTSGRLSSMFDYFSKPIWQELLPPMLPTPHQKPYTLLLSIDDLLVTSTWDRQHGWRTAKRPGVDYFLAYLSQFYEIVIFTTQHHYTALPVIEKLDPYNFFIMYKLFRESTRSSENGPVKDLSYLNRPLERVIILDTHPEHVATNPENAIILKPWKGEPGDKGLIEFIPFLESIGIYKPPDGLSSGGFTVSSLFSSSSEKHASPLPLTYLEAKRREAQNFYREEQKYIREHKGEFDALIEADRQAQANALSGPLWASVAATLGGGPPPPPTPGDGKNDAGLGGPGDHGKTDGAVVKGSS</sequence>
<dbReference type="InterPro" id="IPR004274">
    <property type="entry name" value="FCP1_dom"/>
</dbReference>
<dbReference type="GO" id="GO:0005744">
    <property type="term" value="C:TIM23 mitochondrial import inner membrane translocase complex"/>
    <property type="evidence" value="ECO:0007669"/>
    <property type="project" value="UniProtKB-UniRule"/>
</dbReference>
<dbReference type="SMART" id="SM00577">
    <property type="entry name" value="CPDc"/>
    <property type="match status" value="1"/>
</dbReference>
<dbReference type="AlphaFoldDB" id="A0AAD4QGA0"/>
<dbReference type="InterPro" id="IPR050365">
    <property type="entry name" value="TIM50"/>
</dbReference>
<evidence type="ECO:0000256" key="1">
    <source>
        <dbReference type="ARBA" id="ARBA00004434"/>
    </source>
</evidence>
<evidence type="ECO:0000256" key="11">
    <source>
        <dbReference type="ARBA" id="ARBA00023128"/>
    </source>
</evidence>
<dbReference type="SUPFAM" id="SSF56784">
    <property type="entry name" value="HAD-like"/>
    <property type="match status" value="1"/>
</dbReference>
<dbReference type="Pfam" id="PF03031">
    <property type="entry name" value="NIF"/>
    <property type="match status" value="1"/>
</dbReference>
<keyword evidence="12" id="KW-0472">Membrane</keyword>
<feature type="region of interest" description="Disordered" evidence="15">
    <location>
        <begin position="1"/>
        <end position="96"/>
    </location>
</feature>